<evidence type="ECO:0000256" key="1">
    <source>
        <dbReference type="SAM" id="Phobius"/>
    </source>
</evidence>
<feature type="transmembrane region" description="Helical" evidence="1">
    <location>
        <begin position="34"/>
        <end position="55"/>
    </location>
</feature>
<protein>
    <submittedName>
        <fullName evidence="3">Uncharacterized protein LOC111593065</fullName>
    </submittedName>
</protein>
<keyword evidence="1" id="KW-1133">Transmembrane helix</keyword>
<dbReference type="GO" id="GO:0019991">
    <property type="term" value="P:septate junction assembly"/>
    <property type="evidence" value="ECO:0007669"/>
    <property type="project" value="InterPro"/>
</dbReference>
<dbReference type="PANTHER" id="PTHR36692:SF2">
    <property type="entry name" value="GEO12064P1"/>
    <property type="match status" value="1"/>
</dbReference>
<sequence length="92" mass="10048">MLVCGTLTGYLIICSALSIGHLLGAKLDKRIDILFTVAGCVLFVSTGATIFDRWMYRYEIARDKNTILAAGVLAFATAAIFIADTFVIFHDQ</sequence>
<dbReference type="OrthoDB" id="6349206at2759"/>
<organism evidence="2 3">
    <name type="scientific">Drosophila hydei</name>
    <name type="common">Fruit fly</name>
    <dbReference type="NCBI Taxonomy" id="7224"/>
    <lineage>
        <taxon>Eukaryota</taxon>
        <taxon>Metazoa</taxon>
        <taxon>Ecdysozoa</taxon>
        <taxon>Arthropoda</taxon>
        <taxon>Hexapoda</taxon>
        <taxon>Insecta</taxon>
        <taxon>Pterygota</taxon>
        <taxon>Neoptera</taxon>
        <taxon>Endopterygota</taxon>
        <taxon>Diptera</taxon>
        <taxon>Brachycera</taxon>
        <taxon>Muscomorpha</taxon>
        <taxon>Ephydroidea</taxon>
        <taxon>Drosophilidae</taxon>
        <taxon>Drosophila</taxon>
    </lineage>
</organism>
<dbReference type="AlphaFoldDB" id="A0A6J1L4N3"/>
<accession>A0A6J1L4N3</accession>
<dbReference type="GeneID" id="111593065"/>
<dbReference type="InterPro" id="IPR038976">
    <property type="entry name" value="Ssk"/>
</dbReference>
<dbReference type="RefSeq" id="XP_023161409.2">
    <property type="nucleotide sequence ID" value="XM_023305641.2"/>
</dbReference>
<name>A0A6J1L4N3_DROHY</name>
<dbReference type="GO" id="GO:0005886">
    <property type="term" value="C:plasma membrane"/>
    <property type="evidence" value="ECO:0007669"/>
    <property type="project" value="TreeGrafter"/>
</dbReference>
<evidence type="ECO:0000313" key="2">
    <source>
        <dbReference type="Proteomes" id="UP000504633"/>
    </source>
</evidence>
<dbReference type="PANTHER" id="PTHR36692">
    <property type="entry name" value="PROTEIN SNAKESKIN"/>
    <property type="match status" value="1"/>
</dbReference>
<reference evidence="3" key="1">
    <citation type="submission" date="2025-08" db="UniProtKB">
        <authorList>
            <consortium name="RefSeq"/>
        </authorList>
    </citation>
    <scope>IDENTIFICATION</scope>
    <source>
        <strain evidence="3">15085-1641.00</strain>
        <tissue evidence="3">Whole body</tissue>
    </source>
</reference>
<feature type="transmembrane region" description="Helical" evidence="1">
    <location>
        <begin position="67"/>
        <end position="89"/>
    </location>
</feature>
<dbReference type="KEGG" id="dhe:111593065"/>
<dbReference type="Proteomes" id="UP000504633">
    <property type="component" value="Unplaced"/>
</dbReference>
<gene>
    <name evidence="3" type="primary">LOC111593065</name>
</gene>
<keyword evidence="1" id="KW-0812">Transmembrane</keyword>
<evidence type="ECO:0000313" key="3">
    <source>
        <dbReference type="RefSeq" id="XP_023161409.2"/>
    </source>
</evidence>
<proteinExistence type="predicted"/>
<dbReference type="OMA" id="YVIICAT"/>
<keyword evidence="2" id="KW-1185">Reference proteome</keyword>
<keyword evidence="1" id="KW-0472">Membrane</keyword>